<feature type="transmembrane region" description="Helical" evidence="6">
    <location>
        <begin position="148"/>
        <end position="168"/>
    </location>
</feature>
<proteinExistence type="predicted"/>
<evidence type="ECO:0000256" key="5">
    <source>
        <dbReference type="ARBA" id="ARBA00023136"/>
    </source>
</evidence>
<dbReference type="InterPro" id="IPR002797">
    <property type="entry name" value="Polysacc_synth"/>
</dbReference>
<keyword evidence="2" id="KW-1003">Cell membrane</keyword>
<accession>E6SUS6</accession>
<dbReference type="EMBL" id="CP002352">
    <property type="protein sequence ID" value="ADV44421.1"/>
    <property type="molecule type" value="Genomic_DNA"/>
</dbReference>
<feature type="transmembrane region" description="Helical" evidence="6">
    <location>
        <begin position="328"/>
        <end position="349"/>
    </location>
</feature>
<feature type="transmembrane region" description="Helical" evidence="6">
    <location>
        <begin position="387"/>
        <end position="403"/>
    </location>
</feature>
<evidence type="ECO:0000313" key="7">
    <source>
        <dbReference type="EMBL" id="ADV44421.1"/>
    </source>
</evidence>
<evidence type="ECO:0000256" key="1">
    <source>
        <dbReference type="ARBA" id="ARBA00004651"/>
    </source>
</evidence>
<feature type="transmembrane region" description="Helical" evidence="6">
    <location>
        <begin position="261"/>
        <end position="277"/>
    </location>
</feature>
<protein>
    <submittedName>
        <fullName evidence="7">Polysaccharide biosynthesis protein</fullName>
    </submittedName>
</protein>
<keyword evidence="3 6" id="KW-0812">Transmembrane</keyword>
<sequence>MYLKKEYRRVLENFCSLSVLNIANYIFPIILIPYLTRVLGVEKYGTYIYAYAIMSYFTLFVSYGFEYSATKKVSLIRDNHKMLEEIYSSIMLLRFVFNILVSLIVTFLVLFIPFFKDEAALYSCGLLLVWGQTIIPLWLYQGLERMKFITLISFLSRLISVLLIFVLVRRADDYNDVLLLQGLGYVIGAIISLYIVSFHLHIKFIFPQKRMLYTELKDGWYLFLSTIGMNFYRESNIILLGFFTNYSVVGMYAPAEKVIKAFQSLTSPFVNAIYPFFSRKMCNNGGLESYYKIGRLYSLVLFILSLIIVFFSPILVETFLNENYYKSILDIQIMAFVILFGGMNFYYGIIGLVNMGYSKKFVACVWKAGFFSLLLCSLLSMVLQDRGAAVSMIISEIFLLILIRKELKKIKE</sequence>
<dbReference type="InterPro" id="IPR050833">
    <property type="entry name" value="Poly_Biosynth_Transport"/>
</dbReference>
<keyword evidence="5 6" id="KW-0472">Membrane</keyword>
<dbReference type="eggNOG" id="COG2244">
    <property type="taxonomic scope" value="Bacteria"/>
</dbReference>
<evidence type="ECO:0000256" key="6">
    <source>
        <dbReference type="SAM" id="Phobius"/>
    </source>
</evidence>
<dbReference type="PANTHER" id="PTHR30250">
    <property type="entry name" value="PST FAMILY PREDICTED COLANIC ACID TRANSPORTER"/>
    <property type="match status" value="1"/>
</dbReference>
<dbReference type="STRING" id="693979.Bache_2455"/>
<dbReference type="AlphaFoldDB" id="E6SUS6"/>
<name>E6SUS6_BACT6</name>
<dbReference type="GO" id="GO:0005886">
    <property type="term" value="C:plasma membrane"/>
    <property type="evidence" value="ECO:0007669"/>
    <property type="project" value="UniProtKB-SubCell"/>
</dbReference>
<comment type="subcellular location">
    <subcellularLocation>
        <location evidence="1">Cell membrane</location>
        <topology evidence="1">Multi-pass membrane protein</topology>
    </subcellularLocation>
</comment>
<evidence type="ECO:0000313" key="8">
    <source>
        <dbReference type="Proteomes" id="UP000008630"/>
    </source>
</evidence>
<evidence type="ECO:0000256" key="3">
    <source>
        <dbReference type="ARBA" id="ARBA00022692"/>
    </source>
</evidence>
<feature type="transmembrane region" description="Helical" evidence="6">
    <location>
        <begin position="120"/>
        <end position="141"/>
    </location>
</feature>
<dbReference type="PANTHER" id="PTHR30250:SF11">
    <property type="entry name" value="O-ANTIGEN TRANSPORTER-RELATED"/>
    <property type="match status" value="1"/>
</dbReference>
<dbReference type="HOGENOM" id="CLU_022017_0_2_10"/>
<evidence type="ECO:0000256" key="2">
    <source>
        <dbReference type="ARBA" id="ARBA00022475"/>
    </source>
</evidence>
<reference key="1">
    <citation type="submission" date="2010-11" db="EMBL/GenBank/DDBJ databases">
        <title>The complete genome of Bacteroides helcogenes P 36-108.</title>
        <authorList>
            <consortium name="US DOE Joint Genome Institute (JGI-PGF)"/>
            <person name="Lucas S."/>
            <person name="Copeland A."/>
            <person name="Lapidus A."/>
            <person name="Bruce D."/>
            <person name="Goodwin L."/>
            <person name="Pitluck S."/>
            <person name="Kyrpides N."/>
            <person name="Mavromatis K."/>
            <person name="Ivanova N."/>
            <person name="Zeytun A."/>
            <person name="Brettin T."/>
            <person name="Detter J.C."/>
            <person name="Tapia R."/>
            <person name="Han C."/>
            <person name="Land M."/>
            <person name="Hauser L."/>
            <person name="Markowitz V."/>
            <person name="Cheng J.-F."/>
            <person name="Hugenholtz P."/>
            <person name="Woyke T."/>
            <person name="Wu D."/>
            <person name="Gronow S."/>
            <person name="Wellnitz S."/>
            <person name="Brambilla E."/>
            <person name="Klenk H.-P."/>
            <person name="Eisen J.A."/>
        </authorList>
    </citation>
    <scope>NUCLEOTIDE SEQUENCE</scope>
    <source>
        <strain>P 36-108</strain>
    </source>
</reference>
<dbReference type="PATRIC" id="fig|693979.3.peg.2572"/>
<dbReference type="Pfam" id="PF01943">
    <property type="entry name" value="Polysacc_synt"/>
    <property type="match status" value="1"/>
</dbReference>
<reference evidence="7 8" key="2">
    <citation type="journal article" date="2011" name="Stand. Genomic Sci.">
        <title>Complete genome sequence of Bacteroides helcogenes type strain (P 36-108).</title>
        <authorList>
            <person name="Pati A."/>
            <person name="Gronow S."/>
            <person name="Zeytun A."/>
            <person name="Lapidus A."/>
            <person name="Nolan M."/>
            <person name="Hammon N."/>
            <person name="Deshpande S."/>
            <person name="Cheng J.F."/>
            <person name="Tapia R."/>
            <person name="Han C."/>
            <person name="Goodwin L."/>
            <person name="Pitluck S."/>
            <person name="Liolios K."/>
            <person name="Pagani I."/>
            <person name="Ivanova N."/>
            <person name="Mavromatis K."/>
            <person name="Chen A."/>
            <person name="Palaniappan K."/>
            <person name="Land M."/>
            <person name="Hauser L."/>
            <person name="Chang Y.J."/>
            <person name="Jeffries C.D."/>
            <person name="Detter J.C."/>
            <person name="Brambilla E."/>
            <person name="Rohde M."/>
            <person name="Goker M."/>
            <person name="Woyke T."/>
            <person name="Bristow J."/>
            <person name="Eisen J.A."/>
            <person name="Markowitz V."/>
            <person name="Hugenholtz P."/>
            <person name="Kyrpides N.C."/>
            <person name="Klenk H.P."/>
            <person name="Lucas S."/>
        </authorList>
    </citation>
    <scope>NUCLEOTIDE SEQUENCE [LARGE SCALE GENOMIC DNA]</scope>
    <source>
        <strain evidence="8">ATCC 35417 / DSM 20613 / JCM 6297 / CCUG 15421 / P 36-108</strain>
    </source>
</reference>
<gene>
    <name evidence="7" type="ordered locus">Bache_2455</name>
</gene>
<evidence type="ECO:0000256" key="4">
    <source>
        <dbReference type="ARBA" id="ARBA00022989"/>
    </source>
</evidence>
<dbReference type="KEGG" id="bhl:Bache_2455"/>
<feature type="transmembrane region" description="Helical" evidence="6">
    <location>
        <begin position="180"/>
        <end position="202"/>
    </location>
</feature>
<organism evidence="7 8">
    <name type="scientific">Bacteroides helcogenes (strain ATCC 35417 / DSM 20613 / JCM 6297 / CCUG 15421 / P 36-108)</name>
    <dbReference type="NCBI Taxonomy" id="693979"/>
    <lineage>
        <taxon>Bacteria</taxon>
        <taxon>Pseudomonadati</taxon>
        <taxon>Bacteroidota</taxon>
        <taxon>Bacteroidia</taxon>
        <taxon>Bacteroidales</taxon>
        <taxon>Bacteroidaceae</taxon>
        <taxon>Bacteroides</taxon>
    </lineage>
</organism>
<dbReference type="RefSeq" id="WP_013548011.1">
    <property type="nucleotide sequence ID" value="NC_014933.1"/>
</dbReference>
<feature type="transmembrane region" description="Helical" evidence="6">
    <location>
        <begin position="47"/>
        <end position="65"/>
    </location>
</feature>
<feature type="transmembrane region" description="Helical" evidence="6">
    <location>
        <begin position="297"/>
        <end position="316"/>
    </location>
</feature>
<keyword evidence="8" id="KW-1185">Reference proteome</keyword>
<feature type="transmembrane region" description="Helical" evidence="6">
    <location>
        <begin position="14"/>
        <end position="35"/>
    </location>
</feature>
<dbReference type="OrthoDB" id="9815702at2"/>
<keyword evidence="4 6" id="KW-1133">Transmembrane helix</keyword>
<dbReference type="Proteomes" id="UP000008630">
    <property type="component" value="Chromosome"/>
</dbReference>
<feature type="transmembrane region" description="Helical" evidence="6">
    <location>
        <begin position="86"/>
        <end position="114"/>
    </location>
</feature>
<feature type="transmembrane region" description="Helical" evidence="6">
    <location>
        <begin position="361"/>
        <end position="381"/>
    </location>
</feature>